<accession>A0A512C703</accession>
<dbReference type="Proteomes" id="UP000321301">
    <property type="component" value="Unassembled WGS sequence"/>
</dbReference>
<dbReference type="GO" id="GO:0110001">
    <property type="term" value="C:toxin-antitoxin complex"/>
    <property type="evidence" value="ECO:0007669"/>
    <property type="project" value="InterPro"/>
</dbReference>
<dbReference type="Pfam" id="PF09907">
    <property type="entry name" value="HigB_toxin"/>
    <property type="match status" value="1"/>
</dbReference>
<sequence length="101" mass="11978">MKNIISIKNLVVFYEKYPNAKTSIETWVSIAKDANWQKPSDVINDFSDAKPVKNNRIVFKISKNRYRLVAQISYQKQWIFIRFIGTHSEYDKVDVNTVEQY</sequence>
<proteinExistence type="predicted"/>
<dbReference type="GO" id="GO:0004519">
    <property type="term" value="F:endonuclease activity"/>
    <property type="evidence" value="ECO:0007669"/>
    <property type="project" value="InterPro"/>
</dbReference>
<dbReference type="EMBL" id="BJYV01000001">
    <property type="protein sequence ID" value="GEO19979.1"/>
    <property type="molecule type" value="Genomic_DNA"/>
</dbReference>
<evidence type="ECO:0000313" key="2">
    <source>
        <dbReference type="Proteomes" id="UP000321301"/>
    </source>
</evidence>
<dbReference type="AlphaFoldDB" id="A0A512C703"/>
<dbReference type="GO" id="GO:0003723">
    <property type="term" value="F:RNA binding"/>
    <property type="evidence" value="ECO:0007669"/>
    <property type="project" value="InterPro"/>
</dbReference>
<comment type="caution">
    <text evidence="1">The sequence shown here is derived from an EMBL/GenBank/DDBJ whole genome shotgun (WGS) entry which is preliminary data.</text>
</comment>
<keyword evidence="2" id="KW-1185">Reference proteome</keyword>
<organism evidence="1 2">
    <name type="scientific">Cyclobacterium qasimii</name>
    <dbReference type="NCBI Taxonomy" id="1350429"/>
    <lineage>
        <taxon>Bacteria</taxon>
        <taxon>Pseudomonadati</taxon>
        <taxon>Bacteroidota</taxon>
        <taxon>Cytophagia</taxon>
        <taxon>Cytophagales</taxon>
        <taxon>Cyclobacteriaceae</taxon>
        <taxon>Cyclobacterium</taxon>
    </lineage>
</organism>
<dbReference type="InterPro" id="IPR018669">
    <property type="entry name" value="Toxin_HigB"/>
</dbReference>
<protein>
    <submittedName>
        <fullName evidence="1">Toxin RelE</fullName>
    </submittedName>
</protein>
<dbReference type="RefSeq" id="WP_020890104.1">
    <property type="nucleotide sequence ID" value="NZ_BJYV01000001.1"/>
</dbReference>
<name>A0A512C703_9BACT</name>
<reference evidence="1 2" key="1">
    <citation type="submission" date="2019-07" db="EMBL/GenBank/DDBJ databases">
        <title>Whole genome shotgun sequence of Cyclobacterium qasimii NBRC 106168.</title>
        <authorList>
            <person name="Hosoyama A."/>
            <person name="Uohara A."/>
            <person name="Ohji S."/>
            <person name="Ichikawa N."/>
        </authorList>
    </citation>
    <scope>NUCLEOTIDE SEQUENCE [LARGE SCALE GENOMIC DNA]</scope>
    <source>
        <strain evidence="1 2">NBRC 106168</strain>
    </source>
</reference>
<gene>
    <name evidence="1" type="ORF">CQA01_05130</name>
</gene>
<evidence type="ECO:0000313" key="1">
    <source>
        <dbReference type="EMBL" id="GEO19979.1"/>
    </source>
</evidence>